<comment type="caution">
    <text evidence="3">The sequence shown here is derived from an EMBL/GenBank/DDBJ whole genome shotgun (WGS) entry which is preliminary data.</text>
</comment>
<sequence length="175" mass="20136">LAAENRRNLISQYQEISTFCGDRGIAIPDLSVGVAREYMVWLAERPNYNNGKPLSTATRAKHYICLRRLSMFLIERGLLGSSLIEGIRRPVRRRTMVQGFSVQQLQALIIEVRNVRTNPRYKDRMSLLVYLLASTGLRINEALQLRVNSFDHNKRTLLVIGKGDKEREVPFSYDL</sequence>
<dbReference type="InterPro" id="IPR002104">
    <property type="entry name" value="Integrase_catalytic"/>
</dbReference>
<dbReference type="EMBL" id="JARGEQ010000124">
    <property type="protein sequence ID" value="MDF1587101.1"/>
    <property type="molecule type" value="Genomic_DNA"/>
</dbReference>
<feature type="non-terminal residue" evidence="3">
    <location>
        <position position="175"/>
    </location>
</feature>
<dbReference type="Pfam" id="PF00589">
    <property type="entry name" value="Phage_integrase"/>
    <property type="match status" value="1"/>
</dbReference>
<organism evidence="3 4">
    <name type="scientific">Marinimicrococcus flavescens</name>
    <dbReference type="NCBI Taxonomy" id="3031815"/>
    <lineage>
        <taxon>Bacteria</taxon>
        <taxon>Pseudomonadati</taxon>
        <taxon>Pseudomonadota</taxon>
        <taxon>Alphaproteobacteria</taxon>
        <taxon>Geminicoccales</taxon>
        <taxon>Geminicoccaceae</taxon>
        <taxon>Marinimicrococcus</taxon>
    </lineage>
</organism>
<dbReference type="PROSITE" id="PS51898">
    <property type="entry name" value="TYR_RECOMBINASE"/>
    <property type="match status" value="1"/>
</dbReference>
<dbReference type="GO" id="GO:0015074">
    <property type="term" value="P:DNA integration"/>
    <property type="evidence" value="ECO:0007669"/>
    <property type="project" value="InterPro"/>
</dbReference>
<reference evidence="3 4" key="1">
    <citation type="submission" date="2023-03" db="EMBL/GenBank/DDBJ databases">
        <title>YIM 152171 draft genome.</title>
        <authorList>
            <person name="Yang Z."/>
        </authorList>
    </citation>
    <scope>NUCLEOTIDE SEQUENCE [LARGE SCALE GENOMIC DNA]</scope>
    <source>
        <strain evidence="3 4">YIM 152171</strain>
    </source>
</reference>
<dbReference type="RefSeq" id="WP_327789524.1">
    <property type="nucleotide sequence ID" value="NZ_JARGEQ010000124.1"/>
</dbReference>
<keyword evidence="4" id="KW-1185">Reference proteome</keyword>
<dbReference type="SUPFAM" id="SSF56349">
    <property type="entry name" value="DNA breaking-rejoining enzymes"/>
    <property type="match status" value="1"/>
</dbReference>
<evidence type="ECO:0000313" key="3">
    <source>
        <dbReference type="EMBL" id="MDF1587101.1"/>
    </source>
</evidence>
<protein>
    <submittedName>
        <fullName evidence="3">Tyrosine-type recombinase/integrase</fullName>
    </submittedName>
</protein>
<feature type="domain" description="Tyr recombinase" evidence="2">
    <location>
        <begin position="95"/>
        <end position="175"/>
    </location>
</feature>
<dbReference type="GO" id="GO:0003677">
    <property type="term" value="F:DNA binding"/>
    <property type="evidence" value="ECO:0007669"/>
    <property type="project" value="InterPro"/>
</dbReference>
<dbReference type="Proteomes" id="UP001301140">
    <property type="component" value="Unassembled WGS sequence"/>
</dbReference>
<dbReference type="InterPro" id="IPR013762">
    <property type="entry name" value="Integrase-like_cat_sf"/>
</dbReference>
<dbReference type="InterPro" id="IPR011010">
    <property type="entry name" value="DNA_brk_join_enz"/>
</dbReference>
<name>A0AAP3XS98_9PROT</name>
<dbReference type="Gene3D" id="1.10.443.10">
    <property type="entry name" value="Intergrase catalytic core"/>
    <property type="match status" value="1"/>
</dbReference>
<gene>
    <name evidence="3" type="ORF">PZ740_12005</name>
</gene>
<feature type="non-terminal residue" evidence="3">
    <location>
        <position position="1"/>
    </location>
</feature>
<dbReference type="AlphaFoldDB" id="A0AAP3XS98"/>
<evidence type="ECO:0000313" key="4">
    <source>
        <dbReference type="Proteomes" id="UP001301140"/>
    </source>
</evidence>
<accession>A0AAP3XS98</accession>
<evidence type="ECO:0000259" key="2">
    <source>
        <dbReference type="PROSITE" id="PS51898"/>
    </source>
</evidence>
<evidence type="ECO:0000256" key="1">
    <source>
        <dbReference type="ARBA" id="ARBA00023172"/>
    </source>
</evidence>
<dbReference type="GO" id="GO:0006310">
    <property type="term" value="P:DNA recombination"/>
    <property type="evidence" value="ECO:0007669"/>
    <property type="project" value="UniProtKB-KW"/>
</dbReference>
<keyword evidence="1" id="KW-0233">DNA recombination</keyword>
<proteinExistence type="predicted"/>